<keyword evidence="1" id="KW-1133">Transmembrane helix</keyword>
<name>A0A915A130_PARUN</name>
<evidence type="ECO:0000313" key="3">
    <source>
        <dbReference type="WBParaSite" id="PgE141_g001_t01"/>
    </source>
</evidence>
<evidence type="ECO:0000256" key="1">
    <source>
        <dbReference type="SAM" id="Phobius"/>
    </source>
</evidence>
<keyword evidence="1" id="KW-0472">Membrane</keyword>
<evidence type="ECO:0000313" key="2">
    <source>
        <dbReference type="Proteomes" id="UP000887569"/>
    </source>
</evidence>
<reference evidence="3" key="1">
    <citation type="submission" date="2022-11" db="UniProtKB">
        <authorList>
            <consortium name="WormBaseParasite"/>
        </authorList>
    </citation>
    <scope>IDENTIFICATION</scope>
</reference>
<dbReference type="WBParaSite" id="PgE141_g001_t01">
    <property type="protein sequence ID" value="PgE141_g001_t01"/>
    <property type="gene ID" value="PgE141_g001"/>
</dbReference>
<feature type="transmembrane region" description="Helical" evidence="1">
    <location>
        <begin position="71"/>
        <end position="94"/>
    </location>
</feature>
<accession>A0A915A130</accession>
<proteinExistence type="predicted"/>
<organism evidence="2 3">
    <name type="scientific">Parascaris univalens</name>
    <name type="common">Nematode worm</name>
    <dbReference type="NCBI Taxonomy" id="6257"/>
    <lineage>
        <taxon>Eukaryota</taxon>
        <taxon>Metazoa</taxon>
        <taxon>Ecdysozoa</taxon>
        <taxon>Nematoda</taxon>
        <taxon>Chromadorea</taxon>
        <taxon>Rhabditida</taxon>
        <taxon>Spirurina</taxon>
        <taxon>Ascaridomorpha</taxon>
        <taxon>Ascaridoidea</taxon>
        <taxon>Ascarididae</taxon>
        <taxon>Parascaris</taxon>
    </lineage>
</organism>
<dbReference type="Proteomes" id="UP000887569">
    <property type="component" value="Unplaced"/>
</dbReference>
<sequence>TEIDEKPRNFERSRLAAGSDNTITTRGNEVLQSAVDNVGVNRHVADIPNEDTNMAHKEAERESGSSEEWRLAFIITIGTGCAIVALLAVMLIAYCIYKGNGCCAHTNDEGIFYDASQFQHMGPLEIDNREKLELEVNREAPNEVGPRPHDIHFTFTTSENKVFDIGPGVENVVD</sequence>
<dbReference type="AlphaFoldDB" id="A0A915A130"/>
<keyword evidence="1" id="KW-0812">Transmembrane</keyword>
<keyword evidence="2" id="KW-1185">Reference proteome</keyword>
<protein>
    <submittedName>
        <fullName evidence="3">Uncharacterized protein</fullName>
    </submittedName>
</protein>